<dbReference type="InterPro" id="IPR029174">
    <property type="entry name" value="DUF4637"/>
</dbReference>
<feature type="region of interest" description="Disordered" evidence="1">
    <location>
        <begin position="1"/>
        <end position="130"/>
    </location>
</feature>
<dbReference type="PANTHER" id="PTHR37878">
    <property type="entry name" value="HYPOTHETICAL PROTEIN LOC689039"/>
    <property type="match status" value="1"/>
</dbReference>
<gene>
    <name evidence="2" type="primary">C17orf50</name>
</gene>
<sequence length="130" mass="13834">MDKHSVKTPLCKKELEEPRAREAEAEVAEGGSEEEEDEERPPEEEHAAEGEAAGGENRERGSVSYSPLRQESSTQQEAEPSGGALRVGDPAATAAPRGLRALDPLLQEVQESAQSAGLRGALHSGAPRPR</sequence>
<evidence type="ECO:0000313" key="2">
    <source>
        <dbReference type="Ensembl" id="ENSCWAP00000009560.1"/>
    </source>
</evidence>
<dbReference type="PANTHER" id="PTHR37878:SF1">
    <property type="entry name" value="DUF4637 DOMAIN-CONTAINING PROTEIN"/>
    <property type="match status" value="1"/>
</dbReference>
<dbReference type="Ensembl" id="ENSCWAT00000010373.1">
    <property type="protein sequence ID" value="ENSCWAP00000009560.1"/>
    <property type="gene ID" value="ENSCWAG00000007362.1"/>
</dbReference>
<proteinExistence type="predicted"/>
<feature type="compositionally biased region" description="Polar residues" evidence="1">
    <location>
        <begin position="63"/>
        <end position="78"/>
    </location>
</feature>
<keyword evidence="3" id="KW-1185">Reference proteome</keyword>
<reference evidence="2" key="1">
    <citation type="submission" date="2025-08" db="UniProtKB">
        <authorList>
            <consortium name="Ensembl"/>
        </authorList>
    </citation>
    <scope>IDENTIFICATION</scope>
</reference>
<dbReference type="Proteomes" id="UP000694540">
    <property type="component" value="Unplaced"/>
</dbReference>
<evidence type="ECO:0000256" key="1">
    <source>
        <dbReference type="SAM" id="MobiDB-lite"/>
    </source>
</evidence>
<evidence type="ECO:0000313" key="3">
    <source>
        <dbReference type="Proteomes" id="UP000694540"/>
    </source>
</evidence>
<dbReference type="GeneTree" id="ENSGT00390000007830"/>
<reference evidence="2" key="2">
    <citation type="submission" date="2025-09" db="UniProtKB">
        <authorList>
            <consortium name="Ensembl"/>
        </authorList>
    </citation>
    <scope>IDENTIFICATION</scope>
</reference>
<feature type="compositionally biased region" description="Acidic residues" evidence="1">
    <location>
        <begin position="25"/>
        <end position="42"/>
    </location>
</feature>
<protein>
    <submittedName>
        <fullName evidence="2">Chromosome 17 open reading frame 50</fullName>
    </submittedName>
</protein>
<dbReference type="AlphaFoldDB" id="A0A8C3W8Y5"/>
<organism evidence="2 3">
    <name type="scientific">Catagonus wagneri</name>
    <name type="common">Chacoan peccary</name>
    <dbReference type="NCBI Taxonomy" id="51154"/>
    <lineage>
        <taxon>Eukaryota</taxon>
        <taxon>Metazoa</taxon>
        <taxon>Chordata</taxon>
        <taxon>Craniata</taxon>
        <taxon>Vertebrata</taxon>
        <taxon>Euteleostomi</taxon>
        <taxon>Mammalia</taxon>
        <taxon>Eutheria</taxon>
        <taxon>Laurasiatheria</taxon>
        <taxon>Artiodactyla</taxon>
        <taxon>Suina</taxon>
        <taxon>Tayassuidae</taxon>
        <taxon>Catagonus</taxon>
    </lineage>
</organism>
<feature type="compositionally biased region" description="Basic and acidic residues" evidence="1">
    <location>
        <begin position="1"/>
        <end position="24"/>
    </location>
</feature>
<accession>A0A8C3W8Y5</accession>
<name>A0A8C3W8Y5_9CETA</name>